<dbReference type="Pfam" id="PF00271">
    <property type="entry name" value="Helicase_C"/>
    <property type="match status" value="1"/>
</dbReference>
<feature type="domain" description="Helicase C-terminal" evidence="2">
    <location>
        <begin position="206"/>
        <end position="349"/>
    </location>
</feature>
<dbReference type="GO" id="GO:0061749">
    <property type="term" value="F:forked DNA-dependent helicase activity"/>
    <property type="evidence" value="ECO:0007669"/>
    <property type="project" value="TreeGrafter"/>
</dbReference>
<dbReference type="AlphaFoldDB" id="A0A7G9WJG6"/>
<protein>
    <submittedName>
        <fullName evidence="3">DEAD/DEAH box helicase</fullName>
    </submittedName>
</protein>
<dbReference type="RefSeq" id="WP_212507895.1">
    <property type="nucleotide sequence ID" value="NZ_CP060696.1"/>
</dbReference>
<dbReference type="InterPro" id="IPR001650">
    <property type="entry name" value="Helicase_C-like"/>
</dbReference>
<dbReference type="Pfam" id="PF04851">
    <property type="entry name" value="ResIII"/>
    <property type="match status" value="1"/>
</dbReference>
<proteinExistence type="predicted"/>
<dbReference type="GO" id="GO:0036121">
    <property type="term" value="F:double-stranded DNA helicase activity"/>
    <property type="evidence" value="ECO:0007669"/>
    <property type="project" value="TreeGrafter"/>
</dbReference>
<dbReference type="PANTHER" id="PTHR47396">
    <property type="entry name" value="TYPE I RESTRICTION ENZYME ECOKI R PROTEIN"/>
    <property type="match status" value="1"/>
</dbReference>
<organism evidence="3 4">
    <name type="scientific">Caproicibacterium amylolyticum</name>
    <dbReference type="NCBI Taxonomy" id="2766537"/>
    <lineage>
        <taxon>Bacteria</taxon>
        <taxon>Bacillati</taxon>
        <taxon>Bacillota</taxon>
        <taxon>Clostridia</taxon>
        <taxon>Eubacteriales</taxon>
        <taxon>Oscillospiraceae</taxon>
        <taxon>Caproicibacterium</taxon>
    </lineage>
</organism>
<dbReference type="CDD" id="cd18799">
    <property type="entry name" value="SF2_C_EcoAI-like"/>
    <property type="match status" value="1"/>
</dbReference>
<dbReference type="KEGG" id="caml:H6X83_04115"/>
<accession>A0A7G9WJG6</accession>
<evidence type="ECO:0000259" key="2">
    <source>
        <dbReference type="PROSITE" id="PS51194"/>
    </source>
</evidence>
<keyword evidence="3" id="KW-0378">Hydrolase</keyword>
<dbReference type="PANTHER" id="PTHR47396:SF1">
    <property type="entry name" value="ATP-DEPENDENT HELICASE IRC3-RELATED"/>
    <property type="match status" value="1"/>
</dbReference>
<gene>
    <name evidence="3" type="ORF">H6X83_04115</name>
</gene>
<keyword evidence="4" id="KW-1185">Reference proteome</keyword>
<dbReference type="EMBL" id="CP060696">
    <property type="protein sequence ID" value="QNO18828.1"/>
    <property type="molecule type" value="Genomic_DNA"/>
</dbReference>
<feature type="domain" description="Helicase ATP-binding" evidence="1">
    <location>
        <begin position="15"/>
        <end position="155"/>
    </location>
</feature>
<dbReference type="SMART" id="SM00487">
    <property type="entry name" value="DEXDc"/>
    <property type="match status" value="1"/>
</dbReference>
<dbReference type="InterPro" id="IPR027417">
    <property type="entry name" value="P-loop_NTPase"/>
</dbReference>
<dbReference type="Gene3D" id="3.40.50.300">
    <property type="entry name" value="P-loop containing nucleotide triphosphate hydrolases"/>
    <property type="match status" value="2"/>
</dbReference>
<evidence type="ECO:0000259" key="1">
    <source>
        <dbReference type="PROSITE" id="PS51192"/>
    </source>
</evidence>
<dbReference type="GO" id="GO:0000403">
    <property type="term" value="F:Y-form DNA binding"/>
    <property type="evidence" value="ECO:0007669"/>
    <property type="project" value="TreeGrafter"/>
</dbReference>
<name>A0A7G9WJG6_9FIRM</name>
<dbReference type="InterPro" id="IPR050742">
    <property type="entry name" value="Helicase_Restrict-Modif_Enz"/>
</dbReference>
<evidence type="ECO:0000313" key="4">
    <source>
        <dbReference type="Proteomes" id="UP000516046"/>
    </source>
</evidence>
<keyword evidence="3" id="KW-0547">Nucleotide-binding</keyword>
<dbReference type="Proteomes" id="UP000516046">
    <property type="component" value="Chromosome"/>
</dbReference>
<reference evidence="3 4" key="1">
    <citation type="submission" date="2020-08" db="EMBL/GenBank/DDBJ databases">
        <authorList>
            <person name="Ren C."/>
            <person name="Gu Y."/>
            <person name="Xu Y."/>
        </authorList>
    </citation>
    <scope>NUCLEOTIDE SEQUENCE [LARGE SCALE GENOMIC DNA]</scope>
    <source>
        <strain evidence="3 4">LBM18003</strain>
    </source>
</reference>
<keyword evidence="3" id="KW-0347">Helicase</keyword>
<evidence type="ECO:0000313" key="3">
    <source>
        <dbReference type="EMBL" id="QNO18828.1"/>
    </source>
</evidence>
<dbReference type="SMART" id="SM00490">
    <property type="entry name" value="HELICc"/>
    <property type="match status" value="1"/>
</dbReference>
<keyword evidence="3" id="KW-0067">ATP-binding</keyword>
<dbReference type="PROSITE" id="PS51194">
    <property type="entry name" value="HELICASE_CTER"/>
    <property type="match status" value="1"/>
</dbReference>
<dbReference type="GO" id="GO:0005524">
    <property type="term" value="F:ATP binding"/>
    <property type="evidence" value="ECO:0007669"/>
    <property type="project" value="InterPro"/>
</dbReference>
<dbReference type="GO" id="GO:0016787">
    <property type="term" value="F:hydrolase activity"/>
    <property type="evidence" value="ECO:0007669"/>
    <property type="project" value="InterPro"/>
</dbReference>
<sequence>MNIHLREYQQECIDSIIHAGPGAWLAVMATGLGKTVTFANLPRTGRTLILSHRRELVTQPRKYFDCDYGIELGTQHSHGEPVVSASVQTMTHRMNNFAPDEFDRIICDEAHHSGAKTYHDIFNYFQPRQLIGFTATPNRSDSVRLDDVFQDIVFERDLKWGIQNGYLSDIYCRRVNIGYDLSHVKTSGGDYAPGELEEAMDGTADAIAQAYKDMAIGATLVFAVSVKQSEEIAKRISGAAVVSGKTPPKERQALIDGLANGSIPCLVNCMVFTEGTDIPRVETVIIARPTQSDSLYTQMVGRGLRLAPGKDKLNLIDCVGATGSRSLCTAPSLLGIDLSPVPEKKQQELEGLLFDLPDKATTLSDCPESWIRNVEIVDLWAKTQSYNTHGVNWFKQPDGRMTLSLPHKRLTIPPADKLGRCNFGGRIVTMQYALDNAYKMLCRDYAKEKYIWDVSAAKRWGAQPASEKQMRLVSRMCKGFDCTELTKLEASQILNRRLAG</sequence>
<dbReference type="PROSITE" id="PS51192">
    <property type="entry name" value="HELICASE_ATP_BIND_1"/>
    <property type="match status" value="1"/>
</dbReference>
<dbReference type="InterPro" id="IPR014001">
    <property type="entry name" value="Helicase_ATP-bd"/>
</dbReference>
<dbReference type="SUPFAM" id="SSF52540">
    <property type="entry name" value="P-loop containing nucleoside triphosphate hydrolases"/>
    <property type="match status" value="1"/>
</dbReference>
<dbReference type="InterPro" id="IPR006935">
    <property type="entry name" value="Helicase/UvrB_N"/>
</dbReference>